<feature type="domain" description="DUF6881" evidence="1">
    <location>
        <begin position="5"/>
        <end position="92"/>
    </location>
</feature>
<dbReference type="Proteomes" id="UP001500016">
    <property type="component" value="Unassembled WGS sequence"/>
</dbReference>
<protein>
    <recommendedName>
        <fullName evidence="1">DUF6881 domain-containing protein</fullName>
    </recommendedName>
</protein>
<evidence type="ECO:0000313" key="2">
    <source>
        <dbReference type="EMBL" id="GAA2075812.1"/>
    </source>
</evidence>
<dbReference type="EMBL" id="BAAAPE010000007">
    <property type="protein sequence ID" value="GAA2075812.1"/>
    <property type="molecule type" value="Genomic_DNA"/>
</dbReference>
<reference evidence="2 3" key="1">
    <citation type="journal article" date="2019" name="Int. J. Syst. Evol. Microbiol.">
        <title>The Global Catalogue of Microorganisms (GCM) 10K type strain sequencing project: providing services to taxonomists for standard genome sequencing and annotation.</title>
        <authorList>
            <consortium name="The Broad Institute Genomics Platform"/>
            <consortium name="The Broad Institute Genome Sequencing Center for Infectious Disease"/>
            <person name="Wu L."/>
            <person name="Ma J."/>
        </authorList>
    </citation>
    <scope>NUCLEOTIDE SEQUENCE [LARGE SCALE GENOMIC DNA]</scope>
    <source>
        <strain evidence="2 3">JCM 15478</strain>
    </source>
</reference>
<name>A0ABN2VY53_9ACTN</name>
<gene>
    <name evidence="2" type="ORF">GCM10009801_30800</name>
</gene>
<evidence type="ECO:0000259" key="1">
    <source>
        <dbReference type="Pfam" id="PF21812"/>
    </source>
</evidence>
<keyword evidence="3" id="KW-1185">Reference proteome</keyword>
<dbReference type="RefSeq" id="WP_344528171.1">
    <property type="nucleotide sequence ID" value="NZ_BAAAPE010000007.1"/>
</dbReference>
<dbReference type="Pfam" id="PF21812">
    <property type="entry name" value="DUF6881"/>
    <property type="match status" value="1"/>
</dbReference>
<dbReference type="InterPro" id="IPR049248">
    <property type="entry name" value="DUF6881"/>
</dbReference>
<proteinExistence type="predicted"/>
<evidence type="ECO:0000313" key="3">
    <source>
        <dbReference type="Proteomes" id="UP001500016"/>
    </source>
</evidence>
<accession>A0ABN2VY53</accession>
<organism evidence="2 3">
    <name type="scientific">Streptomyces albiaxialis</name>
    <dbReference type="NCBI Taxonomy" id="329523"/>
    <lineage>
        <taxon>Bacteria</taxon>
        <taxon>Bacillati</taxon>
        <taxon>Actinomycetota</taxon>
        <taxon>Actinomycetes</taxon>
        <taxon>Kitasatosporales</taxon>
        <taxon>Streptomycetaceae</taxon>
        <taxon>Streptomyces</taxon>
    </lineage>
</organism>
<comment type="caution">
    <text evidence="2">The sequence shown here is derived from an EMBL/GenBank/DDBJ whole genome shotgun (WGS) entry which is preliminary data.</text>
</comment>
<sequence>MTTWHWKVTWHHDFADEPVAICSEIGEDGYEVRKVEEFRDGMLSWADGEHEHGRTGLAVIPMGRIEDIQAQAEFTASHIPRAEFEAVWHRATDRQARP</sequence>